<evidence type="ECO:0000256" key="2">
    <source>
        <dbReference type="SAM" id="SignalP"/>
    </source>
</evidence>
<name>A0ABU9Z401_9RHOO</name>
<keyword evidence="1" id="KW-0812">Transmembrane</keyword>
<protein>
    <recommendedName>
        <fullName evidence="5">Nickel transport protein</fullName>
    </recommendedName>
</protein>
<accession>A0ABU9Z401</accession>
<feature type="transmembrane region" description="Helical" evidence="1">
    <location>
        <begin position="147"/>
        <end position="168"/>
    </location>
</feature>
<proteinExistence type="predicted"/>
<keyword evidence="1" id="KW-0472">Membrane</keyword>
<evidence type="ECO:0000313" key="4">
    <source>
        <dbReference type="Proteomes" id="UP001410394"/>
    </source>
</evidence>
<evidence type="ECO:0000256" key="1">
    <source>
        <dbReference type="SAM" id="Phobius"/>
    </source>
</evidence>
<keyword evidence="2" id="KW-0732">Signal</keyword>
<keyword evidence="1" id="KW-1133">Transmembrane helix</keyword>
<organism evidence="3 4">
    <name type="scientific">Uliginosibacterium sediminicola</name>
    <dbReference type="NCBI Taxonomy" id="2024550"/>
    <lineage>
        <taxon>Bacteria</taxon>
        <taxon>Pseudomonadati</taxon>
        <taxon>Pseudomonadota</taxon>
        <taxon>Betaproteobacteria</taxon>
        <taxon>Rhodocyclales</taxon>
        <taxon>Zoogloeaceae</taxon>
        <taxon>Uliginosibacterium</taxon>
    </lineage>
</organism>
<comment type="caution">
    <text evidence="3">The sequence shown here is derived from an EMBL/GenBank/DDBJ whole genome shotgun (WGS) entry which is preliminary data.</text>
</comment>
<gene>
    <name evidence="3" type="ORF">ABDB84_18630</name>
</gene>
<reference evidence="3 4" key="1">
    <citation type="journal article" date="2018" name="Int. J. Syst. Evol. Microbiol.">
        <title>Uliginosibacterium sediminicola sp. nov., isolated from freshwater sediment.</title>
        <authorList>
            <person name="Hwang W.M."/>
            <person name="Kim S.M."/>
            <person name="Kang K."/>
            <person name="Ahn T.Y."/>
        </authorList>
    </citation>
    <scope>NUCLEOTIDE SEQUENCE [LARGE SCALE GENOMIC DNA]</scope>
    <source>
        <strain evidence="3 4">M1-21</strain>
    </source>
</reference>
<feature type="signal peptide" evidence="2">
    <location>
        <begin position="1"/>
        <end position="18"/>
    </location>
</feature>
<dbReference type="EMBL" id="JBDIVE010000014">
    <property type="protein sequence ID" value="MEN3070507.1"/>
    <property type="molecule type" value="Genomic_DNA"/>
</dbReference>
<dbReference type="Proteomes" id="UP001410394">
    <property type="component" value="Unassembled WGS sequence"/>
</dbReference>
<evidence type="ECO:0008006" key="5">
    <source>
        <dbReference type="Google" id="ProtNLM"/>
    </source>
</evidence>
<dbReference type="RefSeq" id="WP_345921283.1">
    <property type="nucleotide sequence ID" value="NZ_JBDIVE010000014.1"/>
</dbReference>
<sequence length="173" mass="17768">MRVFLLMLIAALAPAVLAHNGEDHGDAPVAQAQTASPRFEARSELFEVLGLLQAQQLIVYIDRSESNAPVANALIEIESGSFKASARSDADGIARLPAGPLTQPGQHALILSLSAGEESDLLSASFTPGAADNASPSTTPSASPRRAILLAGSGVLVLIAAGVLVVLIKRRAA</sequence>
<evidence type="ECO:0000313" key="3">
    <source>
        <dbReference type="EMBL" id="MEN3070507.1"/>
    </source>
</evidence>
<feature type="chain" id="PRO_5046356411" description="Nickel transport protein" evidence="2">
    <location>
        <begin position="19"/>
        <end position="173"/>
    </location>
</feature>
<keyword evidence="4" id="KW-1185">Reference proteome</keyword>